<evidence type="ECO:0000313" key="3">
    <source>
        <dbReference type="Proteomes" id="UP001187415"/>
    </source>
</evidence>
<accession>A0AA88MRK1</accession>
<dbReference type="Proteomes" id="UP001187415">
    <property type="component" value="Unassembled WGS sequence"/>
</dbReference>
<evidence type="ECO:0000256" key="1">
    <source>
        <dbReference type="SAM" id="MobiDB-lite"/>
    </source>
</evidence>
<dbReference type="EMBL" id="JAUPFM010000009">
    <property type="protein sequence ID" value="KAK2841799.1"/>
    <property type="molecule type" value="Genomic_DNA"/>
</dbReference>
<dbReference type="AlphaFoldDB" id="A0AA88MRK1"/>
<reference evidence="2" key="1">
    <citation type="submission" date="2023-07" db="EMBL/GenBank/DDBJ databases">
        <title>Chromosome-level Genome Assembly of Striped Snakehead (Channa striata).</title>
        <authorList>
            <person name="Liu H."/>
        </authorList>
    </citation>
    <scope>NUCLEOTIDE SEQUENCE</scope>
    <source>
        <strain evidence="2">Gz</strain>
        <tissue evidence="2">Muscle</tissue>
    </source>
</reference>
<name>A0AA88MRK1_CHASR</name>
<protein>
    <submittedName>
        <fullName evidence="2">Uncharacterized protein</fullName>
    </submittedName>
</protein>
<proteinExistence type="predicted"/>
<organism evidence="2 3">
    <name type="scientific">Channa striata</name>
    <name type="common">Snakehead murrel</name>
    <name type="synonym">Ophicephalus striatus</name>
    <dbReference type="NCBI Taxonomy" id="64152"/>
    <lineage>
        <taxon>Eukaryota</taxon>
        <taxon>Metazoa</taxon>
        <taxon>Chordata</taxon>
        <taxon>Craniata</taxon>
        <taxon>Vertebrata</taxon>
        <taxon>Euteleostomi</taxon>
        <taxon>Actinopterygii</taxon>
        <taxon>Neopterygii</taxon>
        <taxon>Teleostei</taxon>
        <taxon>Neoteleostei</taxon>
        <taxon>Acanthomorphata</taxon>
        <taxon>Anabantaria</taxon>
        <taxon>Anabantiformes</taxon>
        <taxon>Channoidei</taxon>
        <taxon>Channidae</taxon>
        <taxon>Channa</taxon>
    </lineage>
</organism>
<feature type="region of interest" description="Disordered" evidence="1">
    <location>
        <begin position="1"/>
        <end position="56"/>
    </location>
</feature>
<comment type="caution">
    <text evidence="2">The sequence shown here is derived from an EMBL/GenBank/DDBJ whole genome shotgun (WGS) entry which is preliminary data.</text>
</comment>
<keyword evidence="3" id="KW-1185">Reference proteome</keyword>
<sequence>MESKLANGGERGWVTMGEMTTDGGAQSQPGYDTAFSGKDKMRRGSLGVEGEERGSVEQLTTAMTSKHNELQKLTRAIFQLLQGRHI</sequence>
<evidence type="ECO:0000313" key="2">
    <source>
        <dbReference type="EMBL" id="KAK2841799.1"/>
    </source>
</evidence>
<gene>
    <name evidence="2" type="ORF">Q5P01_011999</name>
</gene>